<sequence>MKRSTLLRRLMILSIVFEEIYFLLITIIYIFRPAFYSKALISVFDLNSEIPPNSPDTALVITLYGGVVLYFILWFIMKLLMDTDSDPLFMGVVTLLVLPVSQVVYIYMYRRTQRILIREGQETFAFHMMNFTVMNYCGWANIAAFIFLMMAYAVARQKHADLA</sequence>
<feature type="transmembrane region" description="Helical" evidence="1">
    <location>
        <begin position="88"/>
        <end position="108"/>
    </location>
</feature>
<dbReference type="OrthoDB" id="1821229at2"/>
<keyword evidence="1" id="KW-0812">Transmembrane</keyword>
<evidence type="ECO:0000313" key="3">
    <source>
        <dbReference type="Proteomes" id="UP000004259"/>
    </source>
</evidence>
<evidence type="ECO:0000256" key="1">
    <source>
        <dbReference type="SAM" id="Phobius"/>
    </source>
</evidence>
<keyword evidence="1" id="KW-0472">Membrane</keyword>
<feature type="transmembrane region" description="Helical" evidence="1">
    <location>
        <begin position="57"/>
        <end position="76"/>
    </location>
</feature>
<feature type="transmembrane region" description="Helical" evidence="1">
    <location>
        <begin position="12"/>
        <end position="31"/>
    </location>
</feature>
<keyword evidence="1" id="KW-1133">Transmembrane helix</keyword>
<dbReference type="AlphaFoldDB" id="E9SA29"/>
<gene>
    <name evidence="2" type="ORF">CUS_6480</name>
</gene>
<dbReference type="EMBL" id="ADKM02000050">
    <property type="protein sequence ID" value="EGC03873.1"/>
    <property type="molecule type" value="Genomic_DNA"/>
</dbReference>
<reference evidence="2 3" key="1">
    <citation type="submission" date="2011-02" db="EMBL/GenBank/DDBJ databases">
        <authorList>
            <person name="Nelson K.E."/>
            <person name="Sutton G."/>
            <person name="Torralba M."/>
            <person name="Durkin S."/>
            <person name="Harkins D."/>
            <person name="Montgomery R."/>
            <person name="Ziemer C."/>
            <person name="Klaassens E."/>
            <person name="Ocuiv P."/>
            <person name="Morrison M."/>
        </authorList>
    </citation>
    <scope>NUCLEOTIDE SEQUENCE [LARGE SCALE GENOMIC DNA]</scope>
    <source>
        <strain evidence="2 3">8</strain>
    </source>
</reference>
<organism evidence="2 3">
    <name type="scientific">Ruminococcus albus 8</name>
    <dbReference type="NCBI Taxonomy" id="246199"/>
    <lineage>
        <taxon>Bacteria</taxon>
        <taxon>Bacillati</taxon>
        <taxon>Bacillota</taxon>
        <taxon>Clostridia</taxon>
        <taxon>Eubacteriales</taxon>
        <taxon>Oscillospiraceae</taxon>
        <taxon>Ruminococcus</taxon>
    </lineage>
</organism>
<accession>E9SA29</accession>
<dbReference type="Proteomes" id="UP000004259">
    <property type="component" value="Unassembled WGS sequence"/>
</dbReference>
<dbReference type="RefSeq" id="WP_002847831.1">
    <property type="nucleotide sequence ID" value="NZ_ADKM02000050.1"/>
</dbReference>
<keyword evidence="3" id="KW-1185">Reference proteome</keyword>
<name>E9SA29_RUMAL</name>
<feature type="transmembrane region" description="Helical" evidence="1">
    <location>
        <begin position="133"/>
        <end position="155"/>
    </location>
</feature>
<protein>
    <submittedName>
        <fullName evidence="2">Uncharacterized protein</fullName>
    </submittedName>
</protein>
<comment type="caution">
    <text evidence="2">The sequence shown here is derived from an EMBL/GenBank/DDBJ whole genome shotgun (WGS) entry which is preliminary data.</text>
</comment>
<proteinExistence type="predicted"/>
<dbReference type="STRING" id="246199.CUS_6480"/>
<evidence type="ECO:0000313" key="2">
    <source>
        <dbReference type="EMBL" id="EGC03873.1"/>
    </source>
</evidence>